<dbReference type="AlphaFoldDB" id="A0A917D0Y0"/>
<keyword evidence="2" id="KW-1185">Reference proteome</keyword>
<dbReference type="Proteomes" id="UP000654257">
    <property type="component" value="Unassembled WGS sequence"/>
</dbReference>
<accession>A0A917D0Y0</accession>
<sequence>MDYDSVERRFEPDLHGADELAADHPPHTFSAAIFLDLHVETGKPPTPSAPFTENLRNHFSRGRHEGLVGNLNAAHAASFTHCRLCESGQG</sequence>
<gene>
    <name evidence="1" type="ORF">GCM10007304_19180</name>
</gene>
<protein>
    <submittedName>
        <fullName evidence="1">Uncharacterized protein</fullName>
    </submittedName>
</protein>
<dbReference type="EMBL" id="BMCU01000002">
    <property type="protein sequence ID" value="GGG05270.1"/>
    <property type="molecule type" value="Genomic_DNA"/>
</dbReference>
<reference evidence="1" key="1">
    <citation type="journal article" date="2014" name="Int. J. Syst. Evol. Microbiol.">
        <title>Complete genome sequence of Corynebacterium casei LMG S-19264T (=DSM 44701T), isolated from a smear-ripened cheese.</title>
        <authorList>
            <consortium name="US DOE Joint Genome Institute (JGI-PGF)"/>
            <person name="Walter F."/>
            <person name="Albersmeier A."/>
            <person name="Kalinowski J."/>
            <person name="Ruckert C."/>
        </authorList>
    </citation>
    <scope>NUCLEOTIDE SEQUENCE</scope>
    <source>
        <strain evidence="1">CCM 7905</strain>
    </source>
</reference>
<evidence type="ECO:0000313" key="2">
    <source>
        <dbReference type="Proteomes" id="UP000654257"/>
    </source>
</evidence>
<evidence type="ECO:0000313" key="1">
    <source>
        <dbReference type="EMBL" id="GGG05270.1"/>
    </source>
</evidence>
<reference evidence="1" key="2">
    <citation type="submission" date="2020-09" db="EMBL/GenBank/DDBJ databases">
        <authorList>
            <person name="Sun Q."/>
            <person name="Sedlacek I."/>
        </authorList>
    </citation>
    <scope>NUCLEOTIDE SEQUENCE</scope>
    <source>
        <strain evidence="1">CCM 7905</strain>
    </source>
</reference>
<name>A0A917D0Y0_9NOCA</name>
<proteinExistence type="predicted"/>
<organism evidence="1 2">
    <name type="scientific">Rhodococcoides trifolii</name>
    <dbReference type="NCBI Taxonomy" id="908250"/>
    <lineage>
        <taxon>Bacteria</taxon>
        <taxon>Bacillati</taxon>
        <taxon>Actinomycetota</taxon>
        <taxon>Actinomycetes</taxon>
        <taxon>Mycobacteriales</taxon>
        <taxon>Nocardiaceae</taxon>
        <taxon>Rhodococcoides</taxon>
    </lineage>
</organism>
<comment type="caution">
    <text evidence="1">The sequence shown here is derived from an EMBL/GenBank/DDBJ whole genome shotgun (WGS) entry which is preliminary data.</text>
</comment>